<evidence type="ECO:0000313" key="2">
    <source>
        <dbReference type="Proteomes" id="UP000035929"/>
    </source>
</evidence>
<dbReference type="AlphaFoldDB" id="A0A0J6STP9"/>
<evidence type="ECO:0000313" key="1">
    <source>
        <dbReference type="EMBL" id="KMO36743.1"/>
    </source>
</evidence>
<dbReference type="EMBL" id="LABX01000065">
    <property type="protein sequence ID" value="KMO36743.1"/>
    <property type="molecule type" value="Genomic_DNA"/>
</dbReference>
<organism evidence="1 2">
    <name type="scientific">Methylobacterium aquaticum</name>
    <dbReference type="NCBI Taxonomy" id="270351"/>
    <lineage>
        <taxon>Bacteria</taxon>
        <taxon>Pseudomonadati</taxon>
        <taxon>Pseudomonadota</taxon>
        <taxon>Alphaproteobacteria</taxon>
        <taxon>Hyphomicrobiales</taxon>
        <taxon>Methylobacteriaceae</taxon>
        <taxon>Methylobacterium</taxon>
    </lineage>
</organism>
<evidence type="ECO:0008006" key="3">
    <source>
        <dbReference type="Google" id="ProtNLM"/>
    </source>
</evidence>
<comment type="caution">
    <text evidence="1">The sequence shown here is derived from an EMBL/GenBank/DDBJ whole genome shotgun (WGS) entry which is preliminary data.</text>
</comment>
<reference evidence="1 2" key="1">
    <citation type="submission" date="2015-03" db="EMBL/GenBank/DDBJ databases">
        <title>Genome sequencing of Methylobacterium aquaticum DSM16371 type strain.</title>
        <authorList>
            <person name="Chaudhry V."/>
            <person name="Patil P.B."/>
        </authorList>
    </citation>
    <scope>NUCLEOTIDE SEQUENCE [LARGE SCALE GENOMIC DNA]</scope>
    <source>
        <strain evidence="1 2">DSM 16371</strain>
    </source>
</reference>
<protein>
    <recommendedName>
        <fullName evidence="3">DUF3828 domain-containing protein</fullName>
    </recommendedName>
</protein>
<proteinExistence type="predicted"/>
<sequence>MPAPSDYGGYAIMGAGQFEEPYGQTRGWNVMAAFSGRLFMYCVATNDAGGRSVRLGVDQAMPGDGRQWQLAVPIRSNKDWQGRLEVDGQEPAHRAGADVSGDTFADWTIAWLNLGQLDALKQGKTAVLGVGKRDYDFSLAGVAAAITKIEECRSRRGVVPASATTSSQATQMVQQAPVQPGPGGPVTSGAAIGPEPADLVESIYRTAISGGDAFDRRTRARYLSRQLVSLIAEDEQNSRKQQEPGKLEYSLLSGSQDMLKIGNLQVAEVSRQHDRATVSVRFRNAAFGGTAPVETVTYQLQAGDQGWRVTNIIYGPQHSLLGTLKR</sequence>
<name>A0A0J6STP9_9HYPH</name>
<dbReference type="Proteomes" id="UP000035929">
    <property type="component" value="Unassembled WGS sequence"/>
</dbReference>
<dbReference type="PATRIC" id="fig|270351.6.peg.6623"/>
<gene>
    <name evidence="1" type="ORF">VP06_09245</name>
</gene>
<accession>A0A0J6STP9</accession>